<dbReference type="Proteomes" id="UP000294902">
    <property type="component" value="Unassembled WGS sequence"/>
</dbReference>
<evidence type="ECO:0000313" key="2">
    <source>
        <dbReference type="Proteomes" id="UP000294902"/>
    </source>
</evidence>
<keyword evidence="2" id="KW-1185">Reference proteome</keyword>
<evidence type="ECO:0000313" key="1">
    <source>
        <dbReference type="EMBL" id="TCT15433.1"/>
    </source>
</evidence>
<organism evidence="1 2">
    <name type="scientific">Natranaerovirga pectinivora</name>
    <dbReference type="NCBI Taxonomy" id="682400"/>
    <lineage>
        <taxon>Bacteria</taxon>
        <taxon>Bacillati</taxon>
        <taxon>Bacillota</taxon>
        <taxon>Clostridia</taxon>
        <taxon>Lachnospirales</taxon>
        <taxon>Natranaerovirgaceae</taxon>
        <taxon>Natranaerovirga</taxon>
    </lineage>
</organism>
<accession>A0A4R3MMB1</accession>
<sequence length="48" mass="6004">MLEYYYKYYYLNQLIHNNQDEKTILVLEDVNILRGEDKGFKIRKRSKF</sequence>
<name>A0A4R3MMB1_9FIRM</name>
<comment type="caution">
    <text evidence="1">The sequence shown here is derived from an EMBL/GenBank/DDBJ whole genome shotgun (WGS) entry which is preliminary data.</text>
</comment>
<dbReference type="AlphaFoldDB" id="A0A4R3MMB1"/>
<gene>
    <name evidence="1" type="ORF">EDC18_103138</name>
</gene>
<protein>
    <submittedName>
        <fullName evidence="1">Uncharacterized protein</fullName>
    </submittedName>
</protein>
<dbReference type="EMBL" id="SMAL01000003">
    <property type="protein sequence ID" value="TCT15433.1"/>
    <property type="molecule type" value="Genomic_DNA"/>
</dbReference>
<proteinExistence type="predicted"/>
<reference evidence="1 2" key="1">
    <citation type="submission" date="2019-03" db="EMBL/GenBank/DDBJ databases">
        <title>Genomic Encyclopedia of Type Strains, Phase IV (KMG-IV): sequencing the most valuable type-strain genomes for metagenomic binning, comparative biology and taxonomic classification.</title>
        <authorList>
            <person name="Goeker M."/>
        </authorList>
    </citation>
    <scope>NUCLEOTIDE SEQUENCE [LARGE SCALE GENOMIC DNA]</scope>
    <source>
        <strain evidence="1 2">DSM 24629</strain>
    </source>
</reference>